<dbReference type="CDD" id="cd00590">
    <property type="entry name" value="RRM_SF"/>
    <property type="match status" value="1"/>
</dbReference>
<dbReference type="InterPro" id="IPR000504">
    <property type="entry name" value="RRM_dom"/>
</dbReference>
<evidence type="ECO:0000256" key="3">
    <source>
        <dbReference type="SAM" id="MobiDB-lite"/>
    </source>
</evidence>
<feature type="domain" description="RRM" evidence="4">
    <location>
        <begin position="366"/>
        <end position="440"/>
    </location>
</feature>
<evidence type="ECO:0000256" key="1">
    <source>
        <dbReference type="ARBA" id="ARBA00022884"/>
    </source>
</evidence>
<feature type="compositionally biased region" description="Basic and acidic residues" evidence="3">
    <location>
        <begin position="598"/>
        <end position="621"/>
    </location>
</feature>
<evidence type="ECO:0000313" key="5">
    <source>
        <dbReference type="EMBL" id="JAG77912.1"/>
    </source>
</evidence>
<name>A0A0C9RIR6_9HYME</name>
<organism evidence="5">
    <name type="scientific">Fopius arisanus</name>
    <dbReference type="NCBI Taxonomy" id="64838"/>
    <lineage>
        <taxon>Eukaryota</taxon>
        <taxon>Metazoa</taxon>
        <taxon>Ecdysozoa</taxon>
        <taxon>Arthropoda</taxon>
        <taxon>Hexapoda</taxon>
        <taxon>Insecta</taxon>
        <taxon>Pterygota</taxon>
        <taxon>Neoptera</taxon>
        <taxon>Endopterygota</taxon>
        <taxon>Hymenoptera</taxon>
        <taxon>Apocrita</taxon>
        <taxon>Ichneumonoidea</taxon>
        <taxon>Braconidae</taxon>
        <taxon>Opiinae</taxon>
        <taxon>Fopius</taxon>
    </lineage>
</organism>
<gene>
    <name evidence="5" type="primary">Pof</name>
    <name evidence="5" type="ORF">g.51036</name>
</gene>
<proteinExistence type="predicted"/>
<evidence type="ECO:0000256" key="2">
    <source>
        <dbReference type="PROSITE-ProRule" id="PRU00176"/>
    </source>
</evidence>
<feature type="compositionally biased region" description="Polar residues" evidence="3">
    <location>
        <begin position="504"/>
        <end position="515"/>
    </location>
</feature>
<accession>A0A0C9RIR6</accession>
<dbReference type="SMART" id="SM00360">
    <property type="entry name" value="RRM"/>
    <property type="match status" value="2"/>
</dbReference>
<dbReference type="GO" id="GO:0003723">
    <property type="term" value="F:RNA binding"/>
    <property type="evidence" value="ECO:0007669"/>
    <property type="project" value="UniProtKB-UniRule"/>
</dbReference>
<dbReference type="EMBL" id="GBYB01008145">
    <property type="protein sequence ID" value="JAG77912.1"/>
    <property type="molecule type" value="Transcribed_RNA"/>
</dbReference>
<sequence length="637" mass="71660">MNRPRNGEASDQIKMVYSKTETAGTAATAAAPYGYESAYPTYTIASSGQTVTQPLPGQPPLPPMPPPGTLPPLPMFSAMTQVPQLQTWPPTGPWQWITPQAAAAAAGIPAQPMRDINNMSNSLKTNRTGNYVRRDRFNHHHSRNNVYAQRGNFNRNKNRRRFEQHQQQSGQFDPATATTPYWQGIDWQRGNFTGAHSDGLVGQHMNHPMSTQINNVAGSSKSDKSDAVGDHEDKIISEVPAKKIKPRKPMSQSYPIRNWNLEDAITALKVENEYNRTVRAQSLIIKFPDPDLNKDIVREFHAGIQNIHFQSPSGPRYCFIQMSEDIDIDKAIEDLEKIPFGIGNLKVERKSLRDEDYPQPEEIDPYTLYVGNLPESVNVNEVKNKFPTATRVDVGYAQKMRNTRYAFIRYANVEDSIAAYKKAHDLMWDTRSIIVRFRRQRGNTCLPGETKSNSKKVKDELEEGGVQKERISCNTTESSRKADIASKENNSIQRDKNSVAPTAIIQQQNQPWTSKSPPQAAEAAESPTSQDPTRHPSTDEQIGLMTEIKEEPQDYEEMDMSYIAMGDDDSDDENDEPDEMIDTTDEMDENDNEPDNNDDSRDCGIKDKPDDDTNSDAPDHLDHMFSAITNIAGDIEI</sequence>
<protein>
    <submittedName>
        <fullName evidence="5">Pof protein</fullName>
    </submittedName>
</protein>
<feature type="compositionally biased region" description="Acidic residues" evidence="3">
    <location>
        <begin position="566"/>
        <end position="597"/>
    </location>
</feature>
<feature type="region of interest" description="Disordered" evidence="3">
    <location>
        <begin position="443"/>
        <end position="621"/>
    </location>
</feature>
<dbReference type="Gene3D" id="3.30.70.330">
    <property type="match status" value="1"/>
</dbReference>
<dbReference type="InterPro" id="IPR035979">
    <property type="entry name" value="RBD_domain_sf"/>
</dbReference>
<reference evidence="5" key="1">
    <citation type="submission" date="2015-01" db="EMBL/GenBank/DDBJ databases">
        <title>Transcriptome Assembly of Fopius arisanus.</title>
        <authorList>
            <person name="Geib S."/>
        </authorList>
    </citation>
    <scope>NUCLEOTIDE SEQUENCE</scope>
</reference>
<dbReference type="SUPFAM" id="SSF54928">
    <property type="entry name" value="RNA-binding domain, RBD"/>
    <property type="match status" value="1"/>
</dbReference>
<evidence type="ECO:0000259" key="4">
    <source>
        <dbReference type="PROSITE" id="PS50102"/>
    </source>
</evidence>
<dbReference type="PROSITE" id="PS50102">
    <property type="entry name" value="RRM"/>
    <property type="match status" value="1"/>
</dbReference>
<dbReference type="AlphaFoldDB" id="A0A0C9RIR6"/>
<keyword evidence="1 2" id="KW-0694">RNA-binding</keyword>
<dbReference type="InterPro" id="IPR012677">
    <property type="entry name" value="Nucleotide-bd_a/b_plait_sf"/>
</dbReference>
<dbReference type="Pfam" id="PF00076">
    <property type="entry name" value="RRM_1"/>
    <property type="match status" value="1"/>
</dbReference>
<feature type="compositionally biased region" description="Low complexity" evidence="3">
    <location>
        <begin position="516"/>
        <end position="530"/>
    </location>
</feature>